<protein>
    <submittedName>
        <fullName evidence="1">Uncharacterized protein</fullName>
    </submittedName>
</protein>
<evidence type="ECO:0000313" key="1">
    <source>
        <dbReference type="EMBL" id="KAK3687859.1"/>
    </source>
</evidence>
<dbReference type="AlphaFoldDB" id="A0AAE1CBW2"/>
<sequence>MLRLGWVSWHTFDTMEETAYPLTGAIQPLCTSLLTHVDLFIASGCPPYDVRAIMACRESMEMGALRRVLASLTRLQRLLLAFDFRRPIIDMQQRPDLLYPVTLADIAERGQTWPALEQLVLSNVECEGPDLVTLVENHRTSLKRVQLVGLRLNTMSWRTLLPCIKRVNADLAHSGGTQVMGKCLGRDQHTGGKEWWAFTRELNRDPYIGQHTINYPPDEALEPPPTFFFVELCVRSYMREFGWWERRWLDESGDPCAPSVGEFADLDVN</sequence>
<gene>
    <name evidence="1" type="ORF">B0T22DRAFT_458139</name>
</gene>
<evidence type="ECO:0000313" key="2">
    <source>
        <dbReference type="Proteomes" id="UP001270362"/>
    </source>
</evidence>
<organism evidence="1 2">
    <name type="scientific">Podospora appendiculata</name>
    <dbReference type="NCBI Taxonomy" id="314037"/>
    <lineage>
        <taxon>Eukaryota</taxon>
        <taxon>Fungi</taxon>
        <taxon>Dikarya</taxon>
        <taxon>Ascomycota</taxon>
        <taxon>Pezizomycotina</taxon>
        <taxon>Sordariomycetes</taxon>
        <taxon>Sordariomycetidae</taxon>
        <taxon>Sordariales</taxon>
        <taxon>Podosporaceae</taxon>
        <taxon>Podospora</taxon>
    </lineage>
</organism>
<accession>A0AAE1CBW2</accession>
<name>A0AAE1CBW2_9PEZI</name>
<keyword evidence="2" id="KW-1185">Reference proteome</keyword>
<comment type="caution">
    <text evidence="1">The sequence shown here is derived from an EMBL/GenBank/DDBJ whole genome shotgun (WGS) entry which is preliminary data.</text>
</comment>
<dbReference type="Proteomes" id="UP001270362">
    <property type="component" value="Unassembled WGS sequence"/>
</dbReference>
<proteinExistence type="predicted"/>
<dbReference type="EMBL" id="JAULSO010000002">
    <property type="protein sequence ID" value="KAK3687859.1"/>
    <property type="molecule type" value="Genomic_DNA"/>
</dbReference>
<reference evidence="1" key="2">
    <citation type="submission" date="2023-06" db="EMBL/GenBank/DDBJ databases">
        <authorList>
            <consortium name="Lawrence Berkeley National Laboratory"/>
            <person name="Haridas S."/>
            <person name="Hensen N."/>
            <person name="Bonometti L."/>
            <person name="Westerberg I."/>
            <person name="Brannstrom I.O."/>
            <person name="Guillou S."/>
            <person name="Cros-Aarteil S."/>
            <person name="Calhoun S."/>
            <person name="Kuo A."/>
            <person name="Mondo S."/>
            <person name="Pangilinan J."/>
            <person name="Riley R."/>
            <person name="Labutti K."/>
            <person name="Andreopoulos B."/>
            <person name="Lipzen A."/>
            <person name="Chen C."/>
            <person name="Yanf M."/>
            <person name="Daum C."/>
            <person name="Ng V."/>
            <person name="Clum A."/>
            <person name="Steindorff A."/>
            <person name="Ohm R."/>
            <person name="Martin F."/>
            <person name="Silar P."/>
            <person name="Natvig D."/>
            <person name="Lalanne C."/>
            <person name="Gautier V."/>
            <person name="Ament-Velasquez S.L."/>
            <person name="Kruys A."/>
            <person name="Hutchinson M.I."/>
            <person name="Powell A.J."/>
            <person name="Barry K."/>
            <person name="Miller A.N."/>
            <person name="Grigoriev I.V."/>
            <person name="Debuchy R."/>
            <person name="Gladieux P."/>
            <person name="Thoren M.H."/>
            <person name="Johannesson H."/>
        </authorList>
    </citation>
    <scope>NUCLEOTIDE SEQUENCE</scope>
    <source>
        <strain evidence="1">CBS 314.62</strain>
    </source>
</reference>
<reference evidence="1" key="1">
    <citation type="journal article" date="2023" name="Mol. Phylogenet. Evol.">
        <title>Genome-scale phylogeny and comparative genomics of the fungal order Sordariales.</title>
        <authorList>
            <person name="Hensen N."/>
            <person name="Bonometti L."/>
            <person name="Westerberg I."/>
            <person name="Brannstrom I.O."/>
            <person name="Guillou S."/>
            <person name="Cros-Aarteil S."/>
            <person name="Calhoun S."/>
            <person name="Haridas S."/>
            <person name="Kuo A."/>
            <person name="Mondo S."/>
            <person name="Pangilinan J."/>
            <person name="Riley R."/>
            <person name="LaButti K."/>
            <person name="Andreopoulos B."/>
            <person name="Lipzen A."/>
            <person name="Chen C."/>
            <person name="Yan M."/>
            <person name="Daum C."/>
            <person name="Ng V."/>
            <person name="Clum A."/>
            <person name="Steindorff A."/>
            <person name="Ohm R.A."/>
            <person name="Martin F."/>
            <person name="Silar P."/>
            <person name="Natvig D.O."/>
            <person name="Lalanne C."/>
            <person name="Gautier V."/>
            <person name="Ament-Velasquez S.L."/>
            <person name="Kruys A."/>
            <person name="Hutchinson M.I."/>
            <person name="Powell A.J."/>
            <person name="Barry K."/>
            <person name="Miller A.N."/>
            <person name="Grigoriev I.V."/>
            <person name="Debuchy R."/>
            <person name="Gladieux P."/>
            <person name="Hiltunen Thoren M."/>
            <person name="Johannesson H."/>
        </authorList>
    </citation>
    <scope>NUCLEOTIDE SEQUENCE</scope>
    <source>
        <strain evidence="1">CBS 314.62</strain>
    </source>
</reference>